<comment type="similarity">
    <text evidence="1">Belongs to the FlgA family.</text>
</comment>
<dbReference type="RefSeq" id="WP_090674468.1">
    <property type="nucleotide sequence ID" value="NZ_FNIT01000006.1"/>
</dbReference>
<dbReference type="PANTHER" id="PTHR36307">
    <property type="entry name" value="FLAGELLA BASAL BODY P-RING FORMATION PROTEIN FLGA"/>
    <property type="match status" value="1"/>
</dbReference>
<accession>A0A1H0JEW6</accession>
<dbReference type="InterPro" id="IPR017585">
    <property type="entry name" value="SAF_FlgA"/>
</dbReference>
<comment type="subcellular location">
    <subcellularLocation>
        <location evidence="1">Periplasm</location>
    </subcellularLocation>
</comment>
<dbReference type="Proteomes" id="UP000198793">
    <property type="component" value="Unassembled WGS sequence"/>
</dbReference>
<dbReference type="AlphaFoldDB" id="A0A1H0JEW6"/>
<keyword evidence="1" id="KW-0732">Signal</keyword>
<keyword evidence="4" id="KW-1185">Reference proteome</keyword>
<organism evidence="3 4">
    <name type="scientific">Aureimonas jatrophae</name>
    <dbReference type="NCBI Taxonomy" id="1166073"/>
    <lineage>
        <taxon>Bacteria</taxon>
        <taxon>Pseudomonadati</taxon>
        <taxon>Pseudomonadota</taxon>
        <taxon>Alphaproteobacteria</taxon>
        <taxon>Hyphomicrobiales</taxon>
        <taxon>Aurantimonadaceae</taxon>
        <taxon>Aureimonas</taxon>
    </lineage>
</organism>
<evidence type="ECO:0000256" key="1">
    <source>
        <dbReference type="RuleBase" id="RU362063"/>
    </source>
</evidence>
<dbReference type="InterPro" id="IPR039246">
    <property type="entry name" value="Flagellar_FlgA"/>
</dbReference>
<proteinExistence type="inferred from homology"/>
<evidence type="ECO:0000313" key="3">
    <source>
        <dbReference type="EMBL" id="SDO42236.1"/>
    </source>
</evidence>
<dbReference type="PANTHER" id="PTHR36307:SF1">
    <property type="entry name" value="FLAGELLA BASAL BODY P-RING FORMATION PROTEIN FLGA"/>
    <property type="match status" value="1"/>
</dbReference>
<dbReference type="Gene3D" id="2.30.30.760">
    <property type="match status" value="1"/>
</dbReference>
<keyword evidence="1" id="KW-0574">Periplasm</keyword>
<keyword evidence="3" id="KW-0969">Cilium</keyword>
<comment type="function">
    <text evidence="1">Involved in the assembly process of the P-ring formation. It may associate with FlgF on the rod constituting a structure essential for the P-ring assembly or may act as a modulator protein for the P-ring assembly.</text>
</comment>
<name>A0A1H0JEW6_9HYPH</name>
<protein>
    <recommendedName>
        <fullName evidence="1">Flagella basal body P-ring formation protein FlgA</fullName>
    </recommendedName>
</protein>
<dbReference type="GO" id="GO:0044780">
    <property type="term" value="P:bacterial-type flagellum assembly"/>
    <property type="evidence" value="ECO:0007669"/>
    <property type="project" value="InterPro"/>
</dbReference>
<feature type="chain" id="PRO_5011330762" description="Flagella basal body P-ring formation protein FlgA" evidence="1">
    <location>
        <begin position="21"/>
        <end position="150"/>
    </location>
</feature>
<dbReference type="EMBL" id="FNIT01000006">
    <property type="protein sequence ID" value="SDO42236.1"/>
    <property type="molecule type" value="Genomic_DNA"/>
</dbReference>
<reference evidence="3 4" key="1">
    <citation type="submission" date="2016-10" db="EMBL/GenBank/DDBJ databases">
        <authorList>
            <person name="de Groot N.N."/>
        </authorList>
    </citation>
    <scope>NUCLEOTIDE SEQUENCE [LARGE SCALE GENOMIC DNA]</scope>
    <source>
        <strain evidence="4">L7-484,KACC 16230,DSM 25025</strain>
    </source>
</reference>
<keyword evidence="3" id="KW-0966">Cell projection</keyword>
<evidence type="ECO:0000313" key="4">
    <source>
        <dbReference type="Proteomes" id="UP000198793"/>
    </source>
</evidence>
<sequence length="150" mass="15689">MRGRLLLLFAACLGASPASAADIALFVPTAVVYPGQNVLDRGVIAMRFDVPGERLSSYVVEQGMLRDRVARRTLLPNQPILLSDLKSPNAVTAGVAATLIYREDGLLITGLGTPLQSAGAGDAVRVRNVDSGVTISGVAQEDGTIEVSSR</sequence>
<dbReference type="GO" id="GO:0042597">
    <property type="term" value="C:periplasmic space"/>
    <property type="evidence" value="ECO:0007669"/>
    <property type="project" value="UniProtKB-SubCell"/>
</dbReference>
<keyword evidence="1" id="KW-1005">Bacterial flagellum biogenesis</keyword>
<dbReference type="NCBIfam" id="TIGR03170">
    <property type="entry name" value="flgA_cterm"/>
    <property type="match status" value="1"/>
</dbReference>
<evidence type="ECO:0000259" key="2">
    <source>
        <dbReference type="Pfam" id="PF13144"/>
    </source>
</evidence>
<feature type="domain" description="Flagella basal body P-ring formation protein FlgA SAF" evidence="2">
    <location>
        <begin position="54"/>
        <end position="147"/>
    </location>
</feature>
<keyword evidence="3" id="KW-0282">Flagellum</keyword>
<dbReference type="OrthoDB" id="8448733at2"/>
<feature type="signal peptide" evidence="1">
    <location>
        <begin position="1"/>
        <end position="20"/>
    </location>
</feature>
<gene>
    <name evidence="3" type="ORF">SAMN05192530_106152</name>
</gene>
<dbReference type="Pfam" id="PF13144">
    <property type="entry name" value="ChapFlgA"/>
    <property type="match status" value="1"/>
</dbReference>
<dbReference type="STRING" id="1166073.SAMN05192530_106152"/>